<feature type="region of interest" description="Disordered" evidence="1">
    <location>
        <begin position="23"/>
        <end position="44"/>
    </location>
</feature>
<evidence type="ECO:0000259" key="3">
    <source>
        <dbReference type="Pfam" id="PF00496"/>
    </source>
</evidence>
<evidence type="ECO:0000256" key="2">
    <source>
        <dbReference type="SAM" id="SignalP"/>
    </source>
</evidence>
<dbReference type="Gene3D" id="3.10.105.10">
    <property type="entry name" value="Dipeptide-binding Protein, Domain 3"/>
    <property type="match status" value="1"/>
</dbReference>
<name>A0A542DHR2_AMYCI</name>
<dbReference type="InterPro" id="IPR000914">
    <property type="entry name" value="SBP_5_dom"/>
</dbReference>
<accession>A0A542DHR2</accession>
<dbReference type="RefSeq" id="WP_246076356.1">
    <property type="nucleotide sequence ID" value="NZ_VFML01000001.1"/>
</dbReference>
<dbReference type="Gene3D" id="3.40.190.10">
    <property type="entry name" value="Periplasmic binding protein-like II"/>
    <property type="match status" value="1"/>
</dbReference>
<comment type="caution">
    <text evidence="4">The sequence shown here is derived from an EMBL/GenBank/DDBJ whole genome shotgun (WGS) entry which is preliminary data.</text>
</comment>
<protein>
    <submittedName>
        <fullName evidence="4">ABC-type transport system substrate-binding protein</fullName>
    </submittedName>
</protein>
<proteinExistence type="predicted"/>
<dbReference type="GO" id="GO:0015833">
    <property type="term" value="P:peptide transport"/>
    <property type="evidence" value="ECO:0007669"/>
    <property type="project" value="TreeGrafter"/>
</dbReference>
<evidence type="ECO:0000313" key="4">
    <source>
        <dbReference type="EMBL" id="TQJ02576.1"/>
    </source>
</evidence>
<sequence>MQARGSGVTLALLLVAALSACTNTPPPPTSPTPVAQSSTPQAETPSQIVVGVDAVAGGYNPHQLADASTVTSALSQLLLPSVFRATEDGTRELDQNLMVSAEVTDQQPFTVTYDIQQNASWSDGAPIAAEDFDYLADAMSARPGVVAPAGYRLINDVASAEGGKQVKVTFSKPYPGWRTLFDDLLPAHLLKDAPGGWQGALADSFPAYGGPFAIKTLDLARGEIVLERNERYWAKPAAVDQVVLRRGDQPGMVGALRSGTTQFVLARTDATGLQLLGELGPEVKLHTIARPQVASVLLRPAGSVLADDQVRAGVAALIDRDALIAEGVNGGPSATLRADAQVRPPSVPDYQATIPSAGPPAASDPAKAEQLLTAAGYSRQAGTWRRDGTALSVVIGVPGEKEPYASIAEELRRQLIAAGVEVRTVAPPPRELFSGLLAMPVTFGEDEGRNTQDTTGAVGVDIAVVPQAVSGDPASTLASTFGCGAAGKDAERSAPTVPANPAAFCDPSLQPTIESALTGARPVPDALAEVEPELWRQHVVLPLFQLADTLALGTGVSGVTPGPPLVGPFGSAVDWTRGAG</sequence>
<reference evidence="4 5" key="1">
    <citation type="submission" date="2019-06" db="EMBL/GenBank/DDBJ databases">
        <title>Sequencing the genomes of 1000 actinobacteria strains.</title>
        <authorList>
            <person name="Klenk H.-P."/>
        </authorList>
    </citation>
    <scope>NUCLEOTIDE SEQUENCE [LARGE SCALE GENOMIC DNA]</scope>
    <source>
        <strain evidence="4 5">DSM 45679</strain>
    </source>
</reference>
<dbReference type="PROSITE" id="PS51257">
    <property type="entry name" value="PROKAR_LIPOPROTEIN"/>
    <property type="match status" value="1"/>
</dbReference>
<evidence type="ECO:0000313" key="5">
    <source>
        <dbReference type="Proteomes" id="UP000320876"/>
    </source>
</evidence>
<feature type="signal peptide" evidence="2">
    <location>
        <begin position="1"/>
        <end position="20"/>
    </location>
</feature>
<feature type="chain" id="PRO_5039037477" evidence="2">
    <location>
        <begin position="21"/>
        <end position="580"/>
    </location>
</feature>
<dbReference type="Proteomes" id="UP000320876">
    <property type="component" value="Unassembled WGS sequence"/>
</dbReference>
<dbReference type="GO" id="GO:1904680">
    <property type="term" value="F:peptide transmembrane transporter activity"/>
    <property type="evidence" value="ECO:0007669"/>
    <property type="project" value="TreeGrafter"/>
</dbReference>
<organism evidence="4 5">
    <name type="scientific">Amycolatopsis cihanbeyliensis</name>
    <dbReference type="NCBI Taxonomy" id="1128664"/>
    <lineage>
        <taxon>Bacteria</taxon>
        <taxon>Bacillati</taxon>
        <taxon>Actinomycetota</taxon>
        <taxon>Actinomycetes</taxon>
        <taxon>Pseudonocardiales</taxon>
        <taxon>Pseudonocardiaceae</taxon>
        <taxon>Amycolatopsis</taxon>
    </lineage>
</organism>
<dbReference type="SUPFAM" id="SSF53850">
    <property type="entry name" value="Periplasmic binding protein-like II"/>
    <property type="match status" value="1"/>
</dbReference>
<dbReference type="Pfam" id="PF00496">
    <property type="entry name" value="SBP_bac_5"/>
    <property type="match status" value="1"/>
</dbReference>
<dbReference type="EMBL" id="VFML01000001">
    <property type="protein sequence ID" value="TQJ02576.1"/>
    <property type="molecule type" value="Genomic_DNA"/>
</dbReference>
<keyword evidence="2" id="KW-0732">Signal</keyword>
<dbReference type="InterPro" id="IPR039424">
    <property type="entry name" value="SBP_5"/>
</dbReference>
<dbReference type="CDD" id="cd08501">
    <property type="entry name" value="PBP2_Lpqw"/>
    <property type="match status" value="1"/>
</dbReference>
<dbReference type="AlphaFoldDB" id="A0A542DHR2"/>
<dbReference type="PANTHER" id="PTHR30290:SF65">
    <property type="entry name" value="MONOACYL PHOSPHATIDYLINOSITOL TETRAMANNOSIDE-BINDING PROTEIN LPQW-RELATED"/>
    <property type="match status" value="1"/>
</dbReference>
<feature type="domain" description="Solute-binding protein family 5" evidence="3">
    <location>
        <begin position="104"/>
        <end position="427"/>
    </location>
</feature>
<gene>
    <name evidence="4" type="ORF">FB471_2308</name>
</gene>
<evidence type="ECO:0000256" key="1">
    <source>
        <dbReference type="SAM" id="MobiDB-lite"/>
    </source>
</evidence>
<dbReference type="PANTHER" id="PTHR30290">
    <property type="entry name" value="PERIPLASMIC BINDING COMPONENT OF ABC TRANSPORTER"/>
    <property type="match status" value="1"/>
</dbReference>
<keyword evidence="5" id="KW-1185">Reference proteome</keyword>
<dbReference type="Gene3D" id="3.90.76.10">
    <property type="entry name" value="Dipeptide-binding Protein, Domain 1"/>
    <property type="match status" value="1"/>
</dbReference>